<dbReference type="GO" id="GO:0032259">
    <property type="term" value="P:methylation"/>
    <property type="evidence" value="ECO:0007669"/>
    <property type="project" value="UniProtKB-KW"/>
</dbReference>
<dbReference type="EMBL" id="JBHSWH010000001">
    <property type="protein sequence ID" value="MFC6707554.1"/>
    <property type="molecule type" value="Genomic_DNA"/>
</dbReference>
<organism evidence="2 3">
    <name type="scientific">Flexivirga alba</name>
    <dbReference type="NCBI Taxonomy" id="702742"/>
    <lineage>
        <taxon>Bacteria</taxon>
        <taxon>Bacillati</taxon>
        <taxon>Actinomycetota</taxon>
        <taxon>Actinomycetes</taxon>
        <taxon>Micrococcales</taxon>
        <taxon>Dermacoccaceae</taxon>
        <taxon>Flexivirga</taxon>
    </lineage>
</organism>
<dbReference type="InterPro" id="IPR052356">
    <property type="entry name" value="Thiol_S-MT"/>
</dbReference>
<evidence type="ECO:0000313" key="3">
    <source>
        <dbReference type="Proteomes" id="UP001596298"/>
    </source>
</evidence>
<dbReference type="Pfam" id="PF08241">
    <property type="entry name" value="Methyltransf_11"/>
    <property type="match status" value="1"/>
</dbReference>
<dbReference type="EC" id="2.1.1.-" evidence="2"/>
<dbReference type="InterPro" id="IPR013216">
    <property type="entry name" value="Methyltransf_11"/>
</dbReference>
<reference evidence="3" key="1">
    <citation type="journal article" date="2019" name="Int. J. Syst. Evol. Microbiol.">
        <title>The Global Catalogue of Microorganisms (GCM) 10K type strain sequencing project: providing services to taxonomists for standard genome sequencing and annotation.</title>
        <authorList>
            <consortium name="The Broad Institute Genomics Platform"/>
            <consortium name="The Broad Institute Genome Sequencing Center for Infectious Disease"/>
            <person name="Wu L."/>
            <person name="Ma J."/>
        </authorList>
    </citation>
    <scope>NUCLEOTIDE SEQUENCE [LARGE SCALE GENOMIC DNA]</scope>
    <source>
        <strain evidence="3">CCUG 58127</strain>
    </source>
</reference>
<dbReference type="RefSeq" id="WP_382404224.1">
    <property type="nucleotide sequence ID" value="NZ_JBHSWH010000001.1"/>
</dbReference>
<feature type="domain" description="Methyltransferase type 11" evidence="1">
    <location>
        <begin position="23"/>
        <end position="116"/>
    </location>
</feature>
<dbReference type="PANTHER" id="PTHR45036">
    <property type="entry name" value="METHYLTRANSFERASE LIKE 7B"/>
    <property type="match status" value="1"/>
</dbReference>
<evidence type="ECO:0000259" key="1">
    <source>
        <dbReference type="Pfam" id="PF08241"/>
    </source>
</evidence>
<proteinExistence type="predicted"/>
<name>A0ABW2ALW7_9MICO</name>
<dbReference type="SUPFAM" id="SSF53335">
    <property type="entry name" value="S-adenosyl-L-methionine-dependent methyltransferases"/>
    <property type="match status" value="1"/>
</dbReference>
<dbReference type="Proteomes" id="UP001596298">
    <property type="component" value="Unassembled WGS sequence"/>
</dbReference>
<sequence length="189" mass="20459">MADAGTREARQRVCAGLHGEIAEVGFGSGLNLPHLPAAVTQLYAVEPSRLSVRLAEGRIAAATARVQVVGLDGQRLPLADGSVDAVLCTWSLCTIPDPVAAVREFRRVLRPGGQFHFVEHGLAPDEEVQRWQRRLDGLQQRLVGGCHLTRDIPQILRSGGMELTRLDIYYGSGPKPYDARSEGIARSAS</sequence>
<keyword evidence="2" id="KW-0808">Transferase</keyword>
<evidence type="ECO:0000313" key="2">
    <source>
        <dbReference type="EMBL" id="MFC6707554.1"/>
    </source>
</evidence>
<comment type="caution">
    <text evidence="2">The sequence shown here is derived from an EMBL/GenBank/DDBJ whole genome shotgun (WGS) entry which is preliminary data.</text>
</comment>
<dbReference type="Gene3D" id="3.40.50.150">
    <property type="entry name" value="Vaccinia Virus protein VP39"/>
    <property type="match status" value="1"/>
</dbReference>
<dbReference type="GO" id="GO:0008168">
    <property type="term" value="F:methyltransferase activity"/>
    <property type="evidence" value="ECO:0007669"/>
    <property type="project" value="UniProtKB-KW"/>
</dbReference>
<dbReference type="CDD" id="cd02440">
    <property type="entry name" value="AdoMet_MTases"/>
    <property type="match status" value="1"/>
</dbReference>
<keyword evidence="3" id="KW-1185">Reference proteome</keyword>
<gene>
    <name evidence="2" type="ORF">ACFQDH_20490</name>
</gene>
<dbReference type="PANTHER" id="PTHR45036:SF1">
    <property type="entry name" value="METHYLTRANSFERASE LIKE 7A"/>
    <property type="match status" value="1"/>
</dbReference>
<dbReference type="InterPro" id="IPR029063">
    <property type="entry name" value="SAM-dependent_MTases_sf"/>
</dbReference>
<protein>
    <submittedName>
        <fullName evidence="2">Class I SAM-dependent methyltransferase</fullName>
        <ecNumber evidence="2">2.1.1.-</ecNumber>
    </submittedName>
</protein>
<accession>A0ABW2ALW7</accession>
<keyword evidence="2" id="KW-0489">Methyltransferase</keyword>